<feature type="compositionally biased region" description="Basic and acidic residues" evidence="1">
    <location>
        <begin position="1"/>
        <end position="12"/>
    </location>
</feature>
<evidence type="ECO:0000256" key="1">
    <source>
        <dbReference type="SAM" id="MobiDB-lite"/>
    </source>
</evidence>
<evidence type="ECO:0000313" key="3">
    <source>
        <dbReference type="Proteomes" id="UP000887116"/>
    </source>
</evidence>
<reference evidence="2" key="1">
    <citation type="submission" date="2020-07" db="EMBL/GenBank/DDBJ databases">
        <title>Multicomponent nature underlies the extraordinary mechanical properties of spider dragline silk.</title>
        <authorList>
            <person name="Kono N."/>
            <person name="Nakamura H."/>
            <person name="Mori M."/>
            <person name="Yoshida Y."/>
            <person name="Ohtoshi R."/>
            <person name="Malay A.D."/>
            <person name="Moran D.A.P."/>
            <person name="Tomita M."/>
            <person name="Numata K."/>
            <person name="Arakawa K."/>
        </authorList>
    </citation>
    <scope>NUCLEOTIDE SEQUENCE</scope>
</reference>
<dbReference type="EMBL" id="BMAO01014188">
    <property type="protein sequence ID" value="GFQ93422.1"/>
    <property type="molecule type" value="Genomic_DNA"/>
</dbReference>
<feature type="region of interest" description="Disordered" evidence="1">
    <location>
        <begin position="1"/>
        <end position="26"/>
    </location>
</feature>
<organism evidence="2 3">
    <name type="scientific">Trichonephila clavata</name>
    <name type="common">Joro spider</name>
    <name type="synonym">Nephila clavata</name>
    <dbReference type="NCBI Taxonomy" id="2740835"/>
    <lineage>
        <taxon>Eukaryota</taxon>
        <taxon>Metazoa</taxon>
        <taxon>Ecdysozoa</taxon>
        <taxon>Arthropoda</taxon>
        <taxon>Chelicerata</taxon>
        <taxon>Arachnida</taxon>
        <taxon>Araneae</taxon>
        <taxon>Araneomorphae</taxon>
        <taxon>Entelegynae</taxon>
        <taxon>Araneoidea</taxon>
        <taxon>Nephilidae</taxon>
        <taxon>Trichonephila</taxon>
    </lineage>
</organism>
<dbReference type="Proteomes" id="UP000887116">
    <property type="component" value="Unassembled WGS sequence"/>
</dbReference>
<evidence type="ECO:0000313" key="2">
    <source>
        <dbReference type="EMBL" id="GFQ93422.1"/>
    </source>
</evidence>
<comment type="caution">
    <text evidence="2">The sequence shown here is derived from an EMBL/GenBank/DDBJ whole genome shotgun (WGS) entry which is preliminary data.</text>
</comment>
<proteinExistence type="predicted"/>
<dbReference type="AlphaFoldDB" id="A0A8X6IFE2"/>
<sequence length="150" mass="16171">MTPQHINHEEALRGSGKLGQENKVPGRKRNEIASAQIKPGLSFAQAVQPIPQHQMATPGNDTSAPSITTPKINTKANINNKEAANTAKPVVNEEFGILQAIMELQNIFNLFPNLLPQMHKSSNSNNPADKLGCLLKGVCSSINTLTINNV</sequence>
<protein>
    <submittedName>
        <fullName evidence="2">Uncharacterized protein</fullName>
    </submittedName>
</protein>
<accession>A0A8X6IFE2</accession>
<gene>
    <name evidence="2" type="ORF">TNCT_641471</name>
</gene>
<keyword evidence="3" id="KW-1185">Reference proteome</keyword>
<name>A0A8X6IFE2_TRICU</name>